<dbReference type="OMA" id="CWYFGFS"/>
<evidence type="ECO:0000256" key="5">
    <source>
        <dbReference type="ARBA" id="ARBA00022737"/>
    </source>
</evidence>
<dbReference type="AlphaFoldDB" id="A0A3P9NH48"/>
<organism evidence="8 9">
    <name type="scientific">Poecilia reticulata</name>
    <name type="common">Guppy</name>
    <name type="synonym">Acanthophacelus reticulatus</name>
    <dbReference type="NCBI Taxonomy" id="8081"/>
    <lineage>
        <taxon>Eukaryota</taxon>
        <taxon>Metazoa</taxon>
        <taxon>Chordata</taxon>
        <taxon>Craniata</taxon>
        <taxon>Vertebrata</taxon>
        <taxon>Euteleostomi</taxon>
        <taxon>Actinopterygii</taxon>
        <taxon>Neopterygii</taxon>
        <taxon>Teleostei</taxon>
        <taxon>Neoteleostei</taxon>
        <taxon>Acanthomorphata</taxon>
        <taxon>Ovalentaria</taxon>
        <taxon>Atherinomorphae</taxon>
        <taxon>Cyprinodontiformes</taxon>
        <taxon>Poeciliidae</taxon>
        <taxon>Poeciliinae</taxon>
        <taxon>Poecilia</taxon>
    </lineage>
</organism>
<dbReference type="GO" id="GO:2000234">
    <property type="term" value="P:positive regulation of rRNA processing"/>
    <property type="evidence" value="ECO:0007669"/>
    <property type="project" value="TreeGrafter"/>
</dbReference>
<keyword evidence="5" id="KW-0677">Repeat</keyword>
<dbReference type="GO" id="GO:0032040">
    <property type="term" value="C:small-subunit processome"/>
    <property type="evidence" value="ECO:0007669"/>
    <property type="project" value="InterPro"/>
</dbReference>
<name>A0A3P9NH48_POERE</name>
<dbReference type="Proteomes" id="UP000242638">
    <property type="component" value="Unassembled WGS sequence"/>
</dbReference>
<evidence type="ECO:0000313" key="8">
    <source>
        <dbReference type="Ensembl" id="ENSPREP00000008920.1"/>
    </source>
</evidence>
<sequence>MVEQAEIRVVHQGGSNITFREPAISSDSRFLLCASGHNVKVFSTVTEECVQELRGHTDLVTGVLLRPSNHLQLLFLFPVSDVRHRVSHLLHLRLGQP</sequence>
<keyword evidence="4" id="KW-0853">WD repeat</keyword>
<keyword evidence="2" id="KW-0690">Ribosome biogenesis</keyword>
<evidence type="ECO:0000256" key="1">
    <source>
        <dbReference type="ARBA" id="ARBA00004604"/>
    </source>
</evidence>
<dbReference type="InterPro" id="IPR053826">
    <property type="entry name" value="WDR75"/>
</dbReference>
<dbReference type="Bgee" id="ENSPREG00000006096">
    <property type="expression patterns" value="Expressed in caudal fin and 1 other cell type or tissue"/>
</dbReference>
<evidence type="ECO:0000313" key="9">
    <source>
        <dbReference type="Proteomes" id="UP000242638"/>
    </source>
</evidence>
<reference evidence="9" key="1">
    <citation type="submission" date="2013-11" db="EMBL/GenBank/DDBJ databases">
        <title>The genomic landscape of the Guanapo guppy.</title>
        <authorList>
            <person name="Kuenstner A."/>
            <person name="Dreyer C."/>
        </authorList>
    </citation>
    <scope>NUCLEOTIDE SEQUENCE</scope>
    <source>
        <strain evidence="9">Guanapo</strain>
    </source>
</reference>
<dbReference type="GO" id="GO:0045943">
    <property type="term" value="P:positive regulation of transcription by RNA polymerase I"/>
    <property type="evidence" value="ECO:0007669"/>
    <property type="project" value="InterPro"/>
</dbReference>
<dbReference type="InterPro" id="IPR036322">
    <property type="entry name" value="WD40_repeat_dom_sf"/>
</dbReference>
<dbReference type="Gene3D" id="2.130.10.10">
    <property type="entry name" value="YVTN repeat-like/Quinoprotein amine dehydrogenase"/>
    <property type="match status" value="1"/>
</dbReference>
<keyword evidence="7" id="KW-0539">Nucleus</keyword>
<dbReference type="PANTHER" id="PTHR44215:SF1">
    <property type="entry name" value="WD REPEAT-CONTAINING PROTEIN 75"/>
    <property type="match status" value="1"/>
</dbReference>
<keyword evidence="6" id="KW-0804">Transcription</keyword>
<evidence type="ECO:0000256" key="4">
    <source>
        <dbReference type="ARBA" id="ARBA00022574"/>
    </source>
</evidence>
<dbReference type="GeneTree" id="ENSGT00940000179557"/>
<dbReference type="PANTHER" id="PTHR44215">
    <property type="entry name" value="WD REPEAT-CONTAINING PROTEIN 75"/>
    <property type="match status" value="1"/>
</dbReference>
<evidence type="ECO:0000256" key="3">
    <source>
        <dbReference type="ARBA" id="ARBA00022552"/>
    </source>
</evidence>
<dbReference type="Pfam" id="PF23869">
    <property type="entry name" value="Beta-prop_WDR75_1st"/>
    <property type="match status" value="1"/>
</dbReference>
<evidence type="ECO:0000256" key="7">
    <source>
        <dbReference type="ARBA" id="ARBA00023242"/>
    </source>
</evidence>
<evidence type="ECO:0000256" key="6">
    <source>
        <dbReference type="ARBA" id="ARBA00023163"/>
    </source>
</evidence>
<dbReference type="STRING" id="8081.ENSPREP00000008920"/>
<protein>
    <submittedName>
        <fullName evidence="8">Uncharacterized protein</fullName>
    </submittedName>
</protein>
<dbReference type="GO" id="GO:0003723">
    <property type="term" value="F:RNA binding"/>
    <property type="evidence" value="ECO:0007669"/>
    <property type="project" value="InterPro"/>
</dbReference>
<dbReference type="Ensembl" id="ENSPRET00000009027.1">
    <property type="protein sequence ID" value="ENSPREP00000008920.1"/>
    <property type="gene ID" value="ENSPREG00000006096.1"/>
</dbReference>
<dbReference type="GO" id="GO:0006364">
    <property type="term" value="P:rRNA processing"/>
    <property type="evidence" value="ECO:0007669"/>
    <property type="project" value="UniProtKB-KW"/>
</dbReference>
<reference evidence="8" key="3">
    <citation type="submission" date="2025-09" db="UniProtKB">
        <authorList>
            <consortium name="Ensembl"/>
        </authorList>
    </citation>
    <scope>IDENTIFICATION</scope>
    <source>
        <strain evidence="8">Guanapo</strain>
    </source>
</reference>
<comment type="subcellular location">
    <subcellularLocation>
        <location evidence="1">Nucleus</location>
        <location evidence="1">Nucleolus</location>
    </subcellularLocation>
</comment>
<accession>A0A3P9NH48</accession>
<proteinExistence type="predicted"/>
<dbReference type="InterPro" id="IPR015943">
    <property type="entry name" value="WD40/YVTN_repeat-like_dom_sf"/>
</dbReference>
<reference evidence="8" key="2">
    <citation type="submission" date="2025-08" db="UniProtKB">
        <authorList>
            <consortium name="Ensembl"/>
        </authorList>
    </citation>
    <scope>IDENTIFICATION</scope>
    <source>
        <strain evidence="8">Guanapo</strain>
    </source>
</reference>
<dbReference type="SUPFAM" id="SSF50978">
    <property type="entry name" value="WD40 repeat-like"/>
    <property type="match status" value="1"/>
</dbReference>
<keyword evidence="9" id="KW-1185">Reference proteome</keyword>
<evidence type="ECO:0000256" key="2">
    <source>
        <dbReference type="ARBA" id="ARBA00022517"/>
    </source>
</evidence>
<keyword evidence="3" id="KW-0698">rRNA processing</keyword>